<dbReference type="RefSeq" id="WP_369311909.1">
    <property type="nucleotide sequence ID" value="NZ_JBEHZE010000001.1"/>
</dbReference>
<keyword evidence="6" id="KW-1185">Reference proteome</keyword>
<comment type="function">
    <text evidence="1">Probable oxidoreductase that may play a role as regulator of mitochondrial function.</text>
</comment>
<gene>
    <name evidence="5" type="ORF">ABFZ84_01100</name>
</gene>
<evidence type="ECO:0000259" key="4">
    <source>
        <dbReference type="Pfam" id="PF01593"/>
    </source>
</evidence>
<evidence type="ECO:0000256" key="1">
    <source>
        <dbReference type="ARBA" id="ARBA00037217"/>
    </source>
</evidence>
<dbReference type="Pfam" id="PF01593">
    <property type="entry name" value="Amino_oxidase"/>
    <property type="match status" value="1"/>
</dbReference>
<accession>A0ABV3Z014</accession>
<reference evidence="5 6" key="1">
    <citation type="submission" date="2024-05" db="EMBL/GenBank/DDBJ databases">
        <title>Three bacterial strains, DH-69, EH-24, and ECK-19 isolated from coastal sediments.</title>
        <authorList>
            <person name="Ye Y.-Q."/>
            <person name="Du Z.-J."/>
        </authorList>
    </citation>
    <scope>NUCLEOTIDE SEQUENCE [LARGE SCALE GENOMIC DNA]</scope>
    <source>
        <strain evidence="5 6">ECK-19</strain>
    </source>
</reference>
<dbReference type="Proteomes" id="UP001560685">
    <property type="component" value="Unassembled WGS sequence"/>
</dbReference>
<evidence type="ECO:0000313" key="5">
    <source>
        <dbReference type="EMBL" id="MEX6632134.1"/>
    </source>
</evidence>
<dbReference type="PANTHER" id="PTHR10668:SF103">
    <property type="entry name" value="PYRIDINE NUCLEOTIDE-DISULFIDE OXIDOREDUCTASE DOMAIN-CONTAINING PROTEIN 2"/>
    <property type="match status" value="1"/>
</dbReference>
<dbReference type="SUPFAM" id="SSF51905">
    <property type="entry name" value="FAD/NAD(P)-binding domain"/>
    <property type="match status" value="1"/>
</dbReference>
<dbReference type="PANTHER" id="PTHR10668">
    <property type="entry name" value="PHYTOENE DEHYDROGENASE"/>
    <property type="match status" value="1"/>
</dbReference>
<comment type="caution">
    <text evidence="5">The sequence shown here is derived from an EMBL/GenBank/DDBJ whole genome shotgun (WGS) entry which is preliminary data.</text>
</comment>
<dbReference type="InterPro" id="IPR002937">
    <property type="entry name" value="Amino_oxidase"/>
</dbReference>
<dbReference type="InterPro" id="IPR036188">
    <property type="entry name" value="FAD/NAD-bd_sf"/>
</dbReference>
<dbReference type="EMBL" id="JBEHZE010000001">
    <property type="protein sequence ID" value="MEX6632134.1"/>
    <property type="molecule type" value="Genomic_DNA"/>
</dbReference>
<feature type="domain" description="Amine oxidase" evidence="4">
    <location>
        <begin position="36"/>
        <end position="505"/>
    </location>
</feature>
<comment type="subunit">
    <text evidence="2">Interacts with COX5B; this interaction may contribute to localize PYROXD2 to the inner face of the inner mitochondrial membrane.</text>
</comment>
<organism evidence="5 6">
    <name type="scientific">Hyphococcus lacteus</name>
    <dbReference type="NCBI Taxonomy" id="3143536"/>
    <lineage>
        <taxon>Bacteria</taxon>
        <taxon>Pseudomonadati</taxon>
        <taxon>Pseudomonadota</taxon>
        <taxon>Alphaproteobacteria</taxon>
        <taxon>Parvularculales</taxon>
        <taxon>Parvularculaceae</taxon>
        <taxon>Hyphococcus</taxon>
    </lineage>
</organism>
<evidence type="ECO:0000256" key="3">
    <source>
        <dbReference type="ARBA" id="ARBA00040298"/>
    </source>
</evidence>
<evidence type="ECO:0000313" key="6">
    <source>
        <dbReference type="Proteomes" id="UP001560685"/>
    </source>
</evidence>
<evidence type="ECO:0000256" key="2">
    <source>
        <dbReference type="ARBA" id="ARBA00038825"/>
    </source>
</evidence>
<sequence>MSDNADEHMVMPDDERLPGRIEGGIDAIVIGAGADGLAAAAYLGRAGLKTVLVGAGKEIGGKVAVREIAPDVPVVDGEHLVTVLDPDVVAELDLYRHGLEYAARRLDTTYYFDDGEVLRFDGDLAQAALLSLDDDADRERLETFMSEMLEIADRLRPAFNMSVFAEKDGDRRLEKILASLPTEVSERIDRVLFGTADNILRARLGDTRLRALLLSEASFRSGVPPFEAFSFMSLIRRYAGEAAGLQGAVAYPKGGVMSVITALRRAAQLAKVDVRAATPVRSILIEGDRVAGVTLKDGGQLRANIVVAAIDAKQAYMDMIGPKLIDIELQRMLSVSQSDIGSARLHLLLKGVAQDDATRKNMTRRLVFTPTPEELSAAFMDARAGRIPEKLIIEAIFPTALDQERSLEKRQLMSVMAHPLPFDKTPDEVRREEIKKALLSNIEIFASDLSERIEAVDLRLPADDAKNTGATAQSYASKPDIIQQWATARTVTSAAKIGGFYFCGPEAQIGGGISCSAGRAAAKTALRDYKRGAP</sequence>
<name>A0ABV3Z014_9PROT</name>
<dbReference type="Gene3D" id="3.50.50.60">
    <property type="entry name" value="FAD/NAD(P)-binding domain"/>
    <property type="match status" value="2"/>
</dbReference>
<protein>
    <recommendedName>
        <fullName evidence="3">Pyridine nucleotide-disulfide oxidoreductase domain-containing protein 2</fullName>
    </recommendedName>
</protein>
<proteinExistence type="predicted"/>